<dbReference type="Proteomes" id="UP001596099">
    <property type="component" value="Unassembled WGS sequence"/>
</dbReference>
<dbReference type="InterPro" id="IPR036070">
    <property type="entry name" value="Nop_dom_sf"/>
</dbReference>
<evidence type="ECO:0000313" key="3">
    <source>
        <dbReference type="EMBL" id="MFC5973335.1"/>
    </source>
</evidence>
<evidence type="ECO:0000313" key="4">
    <source>
        <dbReference type="Proteomes" id="UP001596099"/>
    </source>
</evidence>
<dbReference type="PANTHER" id="PTHR10894">
    <property type="entry name" value="NUCLEOLAR PROTEIN 5 NUCLEOLAR PROTEIN NOP5 NOP58"/>
    <property type="match status" value="1"/>
</dbReference>
<feature type="region of interest" description="Disordered" evidence="1">
    <location>
        <begin position="271"/>
        <end position="307"/>
    </location>
</feature>
<evidence type="ECO:0000256" key="1">
    <source>
        <dbReference type="SAM" id="MobiDB-lite"/>
    </source>
</evidence>
<feature type="region of interest" description="Disordered" evidence="1">
    <location>
        <begin position="1"/>
        <end position="27"/>
    </location>
</feature>
<dbReference type="InterPro" id="IPR002687">
    <property type="entry name" value="Nop_dom"/>
</dbReference>
<dbReference type="InterPro" id="IPR045056">
    <property type="entry name" value="Nop56/Nop58"/>
</dbReference>
<accession>A0ABD5RT49</accession>
<gene>
    <name evidence="3" type="ORF">ACFPYI_18550</name>
</gene>
<reference evidence="3 4" key="1">
    <citation type="journal article" date="2019" name="Int. J. Syst. Evol. Microbiol.">
        <title>The Global Catalogue of Microorganisms (GCM) 10K type strain sequencing project: providing services to taxonomists for standard genome sequencing and annotation.</title>
        <authorList>
            <consortium name="The Broad Institute Genomics Platform"/>
            <consortium name="The Broad Institute Genome Sequencing Center for Infectious Disease"/>
            <person name="Wu L."/>
            <person name="Ma J."/>
        </authorList>
    </citation>
    <scope>NUCLEOTIDE SEQUENCE [LARGE SCALE GENOMIC DNA]</scope>
    <source>
        <strain evidence="3 4">CGMCC 1.12543</strain>
    </source>
</reference>
<sequence length="307" mass="32668">MSDTEGAWFAGLPPDDVEGAADRVRDGTCETPREWPALAVGSGFAADTDEYYDRLREATLAATRAAVEEAQTAGDRQLVHAVRSMDDTERVANELAERLAEWAGTRFEDAGTGVDGARELAERAPSDPAEERVVSLARRVVDLTDERDDLRAFVERTAPDVAPNLSSMAGPVLAARLVALAGGLESLAKKPSGTVQVLGAEDALFAHLRGRATSPKHGVIYVHDYVRNTDPDERGSAARALAGKLSIAARVDHYSGDLRPELQDQLDDRIATIRARTGDPAPGERDDNPEDGAPDADGASSESGEDG</sequence>
<dbReference type="InterPro" id="IPR042239">
    <property type="entry name" value="Nop_C"/>
</dbReference>
<dbReference type="Gene3D" id="1.10.246.90">
    <property type="entry name" value="Nop domain"/>
    <property type="match status" value="1"/>
</dbReference>
<evidence type="ECO:0000259" key="2">
    <source>
        <dbReference type="PROSITE" id="PS51358"/>
    </source>
</evidence>
<dbReference type="Pfam" id="PF01798">
    <property type="entry name" value="Nop"/>
    <property type="match status" value="1"/>
</dbReference>
<dbReference type="InterPro" id="IPR029012">
    <property type="entry name" value="Helix_hairpin_bin_sf"/>
</dbReference>
<feature type="domain" description="Nop" evidence="2">
    <location>
        <begin position="161"/>
        <end position="275"/>
    </location>
</feature>
<dbReference type="EMBL" id="JBHSQH010000001">
    <property type="protein sequence ID" value="MFC5973335.1"/>
    <property type="molecule type" value="Genomic_DNA"/>
</dbReference>
<dbReference type="PANTHER" id="PTHR10894:SF0">
    <property type="entry name" value="NUCLEOLAR PROTEIN 56"/>
    <property type="match status" value="1"/>
</dbReference>
<dbReference type="AlphaFoldDB" id="A0ABD5RT49"/>
<proteinExistence type="predicted"/>
<name>A0ABD5RT49_9EURY</name>
<keyword evidence="4" id="KW-1185">Reference proteome</keyword>
<organism evidence="3 4">
    <name type="scientific">Halomarina salina</name>
    <dbReference type="NCBI Taxonomy" id="1872699"/>
    <lineage>
        <taxon>Archaea</taxon>
        <taxon>Methanobacteriati</taxon>
        <taxon>Methanobacteriota</taxon>
        <taxon>Stenosarchaea group</taxon>
        <taxon>Halobacteria</taxon>
        <taxon>Halobacteriales</taxon>
        <taxon>Natronomonadaceae</taxon>
        <taxon>Halomarina</taxon>
    </lineage>
</organism>
<protein>
    <submittedName>
        <fullName evidence="3">NOP5/NOP56 family protein</fullName>
    </submittedName>
</protein>
<dbReference type="Gene3D" id="1.10.287.660">
    <property type="entry name" value="Helix hairpin bin"/>
    <property type="match status" value="1"/>
</dbReference>
<dbReference type="PROSITE" id="PS51358">
    <property type="entry name" value="NOP"/>
    <property type="match status" value="1"/>
</dbReference>
<dbReference type="SUPFAM" id="SSF89124">
    <property type="entry name" value="Nop domain"/>
    <property type="match status" value="1"/>
</dbReference>
<comment type="caution">
    <text evidence="3">The sequence shown here is derived from an EMBL/GenBank/DDBJ whole genome shotgun (WGS) entry which is preliminary data.</text>
</comment>
<dbReference type="RefSeq" id="WP_247417762.1">
    <property type="nucleotide sequence ID" value="NZ_JALLGW010000001.1"/>
</dbReference>